<accession>A0A1G4AR45</accession>
<reference evidence="2 3" key="1">
    <citation type="submission" date="2016-09" db="EMBL/GenBank/DDBJ databases">
        <authorList>
            <person name="Capua I."/>
            <person name="De Benedictis P."/>
            <person name="Joannis T."/>
            <person name="Lombin L.H."/>
            <person name="Cattoli G."/>
        </authorList>
    </citation>
    <scope>NUCLEOTIDE SEQUENCE [LARGE SCALE GENOMIC DNA]</scope>
    <source>
        <strain evidence="2 3">IMI 309357</strain>
    </source>
</reference>
<dbReference type="Proteomes" id="UP000176998">
    <property type="component" value="Unassembled WGS sequence"/>
</dbReference>
<name>A0A1G4AR45_9PEZI</name>
<organism evidence="2 3">
    <name type="scientific">Colletotrichum orchidophilum</name>
    <dbReference type="NCBI Taxonomy" id="1209926"/>
    <lineage>
        <taxon>Eukaryota</taxon>
        <taxon>Fungi</taxon>
        <taxon>Dikarya</taxon>
        <taxon>Ascomycota</taxon>
        <taxon>Pezizomycotina</taxon>
        <taxon>Sordariomycetes</taxon>
        <taxon>Hypocreomycetidae</taxon>
        <taxon>Glomerellales</taxon>
        <taxon>Glomerellaceae</taxon>
        <taxon>Colletotrichum</taxon>
    </lineage>
</organism>
<dbReference type="GeneID" id="34566202"/>
<dbReference type="EMBL" id="MJBS01000176">
    <property type="protein sequence ID" value="OHE91638.1"/>
    <property type="molecule type" value="Genomic_DNA"/>
</dbReference>
<proteinExistence type="predicted"/>
<protein>
    <submittedName>
        <fullName evidence="2">Uncharacterized protein</fullName>
    </submittedName>
</protein>
<keyword evidence="3" id="KW-1185">Reference proteome</keyword>
<dbReference type="RefSeq" id="XP_022468810.1">
    <property type="nucleotide sequence ID" value="XM_022624692.1"/>
</dbReference>
<evidence type="ECO:0000256" key="1">
    <source>
        <dbReference type="SAM" id="MobiDB-lite"/>
    </source>
</evidence>
<gene>
    <name evidence="2" type="ORF">CORC01_13074</name>
</gene>
<dbReference type="AlphaFoldDB" id="A0A1G4AR45"/>
<comment type="caution">
    <text evidence="2">The sequence shown here is derived from an EMBL/GenBank/DDBJ whole genome shotgun (WGS) entry which is preliminary data.</text>
</comment>
<sequence>MRAAYSSATPRNAMERASTYVDLRSGRYTSLPQQNGTGGVSTRRSGSKEKAPLLSAVSRAATAGIGDSVCICYYGSRPRHLPFAIRSVPSTKPVRWTEEENLPPVTTNPLTDGC</sequence>
<feature type="region of interest" description="Disordered" evidence="1">
    <location>
        <begin position="25"/>
        <end position="51"/>
    </location>
</feature>
<evidence type="ECO:0000313" key="2">
    <source>
        <dbReference type="EMBL" id="OHE91638.1"/>
    </source>
</evidence>
<evidence type="ECO:0000313" key="3">
    <source>
        <dbReference type="Proteomes" id="UP000176998"/>
    </source>
</evidence>